<keyword evidence="2" id="KW-1185">Reference proteome</keyword>
<evidence type="ECO:0000313" key="2">
    <source>
        <dbReference type="Proteomes" id="UP000054928"/>
    </source>
</evidence>
<dbReference type="Proteomes" id="UP000054928">
    <property type="component" value="Unassembled WGS sequence"/>
</dbReference>
<dbReference type="GeneID" id="36402205"/>
<name>A0A0P1B4S4_PLAHL</name>
<reference evidence="2" key="1">
    <citation type="submission" date="2014-09" db="EMBL/GenBank/DDBJ databases">
        <authorList>
            <person name="Sharma Rahul"/>
            <person name="Thines Marco"/>
        </authorList>
    </citation>
    <scope>NUCLEOTIDE SEQUENCE [LARGE SCALE GENOMIC DNA]</scope>
</reference>
<dbReference type="AlphaFoldDB" id="A0A0P1B4S4"/>
<sequence length="50" mass="5794">MRLLKCIIFLTDQMMTYPRCSPPISSPVDYGNDEGELLLKKFDIQVMDAR</sequence>
<evidence type="ECO:0000313" key="1">
    <source>
        <dbReference type="EMBL" id="CEG49385.1"/>
    </source>
</evidence>
<dbReference type="RefSeq" id="XP_024585754.1">
    <property type="nucleotide sequence ID" value="XM_024720569.1"/>
</dbReference>
<accession>A0A0P1B4S4</accession>
<protein>
    <submittedName>
        <fullName evidence="1">Uncharacterized protein</fullName>
    </submittedName>
</protein>
<proteinExistence type="predicted"/>
<dbReference type="EMBL" id="CCYD01003042">
    <property type="protein sequence ID" value="CEG49385.1"/>
    <property type="molecule type" value="Genomic_DNA"/>
</dbReference>
<organism evidence="1 2">
    <name type="scientific">Plasmopara halstedii</name>
    <name type="common">Downy mildew of sunflower</name>
    <dbReference type="NCBI Taxonomy" id="4781"/>
    <lineage>
        <taxon>Eukaryota</taxon>
        <taxon>Sar</taxon>
        <taxon>Stramenopiles</taxon>
        <taxon>Oomycota</taxon>
        <taxon>Peronosporomycetes</taxon>
        <taxon>Peronosporales</taxon>
        <taxon>Peronosporaceae</taxon>
        <taxon>Plasmopara</taxon>
    </lineage>
</organism>